<dbReference type="SMART" id="SM00028">
    <property type="entry name" value="TPR"/>
    <property type="match status" value="4"/>
</dbReference>
<dbReference type="GO" id="GO:0008320">
    <property type="term" value="F:protein transmembrane transporter activity"/>
    <property type="evidence" value="ECO:0007669"/>
    <property type="project" value="TreeGrafter"/>
</dbReference>
<evidence type="ECO:0000256" key="7">
    <source>
        <dbReference type="ARBA" id="ARBA00038030"/>
    </source>
</evidence>
<dbReference type="KEGG" id="maga:Mag101_13110"/>
<dbReference type="Proteomes" id="UP000188219">
    <property type="component" value="Chromosome"/>
</dbReference>
<evidence type="ECO:0000256" key="8">
    <source>
        <dbReference type="PROSITE-ProRule" id="PRU00339"/>
    </source>
</evidence>
<dbReference type="PANTHER" id="PTHR46208:SF1">
    <property type="entry name" value="MITOCHONDRIAL IMPORT RECEPTOR SUBUNIT TOM70"/>
    <property type="match status" value="1"/>
</dbReference>
<keyword evidence="3" id="KW-0677">Repeat</keyword>
<protein>
    <submittedName>
        <fullName evidence="9">Type IV pilus biogenesis/stability protein PilW</fullName>
    </submittedName>
</protein>
<keyword evidence="5" id="KW-1133">Transmembrane helix</keyword>
<organism evidence="9 10">
    <name type="scientific">Microbulbifer agarilyticus</name>
    <dbReference type="NCBI Taxonomy" id="260552"/>
    <lineage>
        <taxon>Bacteria</taxon>
        <taxon>Pseudomonadati</taxon>
        <taxon>Pseudomonadota</taxon>
        <taxon>Gammaproteobacteria</taxon>
        <taxon>Cellvibrionales</taxon>
        <taxon>Microbulbiferaceae</taxon>
        <taxon>Microbulbifer</taxon>
    </lineage>
</organism>
<dbReference type="GO" id="GO:0030150">
    <property type="term" value="P:protein import into mitochondrial matrix"/>
    <property type="evidence" value="ECO:0007669"/>
    <property type="project" value="TreeGrafter"/>
</dbReference>
<dbReference type="PROSITE" id="PS51257">
    <property type="entry name" value="PROKAR_LIPOPROTEIN"/>
    <property type="match status" value="1"/>
</dbReference>
<dbReference type="GO" id="GO:0016020">
    <property type="term" value="C:membrane"/>
    <property type="evidence" value="ECO:0007669"/>
    <property type="project" value="UniProtKB-SubCell"/>
</dbReference>
<dbReference type="InterPro" id="IPR019734">
    <property type="entry name" value="TPR_rpt"/>
</dbReference>
<dbReference type="Pfam" id="PF13432">
    <property type="entry name" value="TPR_16"/>
    <property type="match status" value="1"/>
</dbReference>
<dbReference type="PROSITE" id="PS50005">
    <property type="entry name" value="TPR"/>
    <property type="match status" value="2"/>
</dbReference>
<sequence length="264" mass="30163">MRLVLARNSKSALLAGLFITLLLGGCVSTGPGGKSIDLDKARETHIQLGLRYLQSGSDNREMARHHFQEALKLGKKDPRAHHGLALLYQADGELNVAESHFKKALRYDRNFSMARVNYGVFLYQQERYREAKAQFLTASEDLTYNRRSFALANLGRAELRLNELDGAERAFTKALALSPGLPVALLELAELKFQKQDYEEAKQYLDRYTEKSRQVPQSLWLGIRIEKIFGNRDKERSYALALKNLFPYSAETLKYQEMKAENEQ</sequence>
<evidence type="ECO:0000256" key="1">
    <source>
        <dbReference type="ARBA" id="ARBA00004167"/>
    </source>
</evidence>
<evidence type="ECO:0000256" key="5">
    <source>
        <dbReference type="ARBA" id="ARBA00022989"/>
    </source>
</evidence>
<evidence type="ECO:0000256" key="4">
    <source>
        <dbReference type="ARBA" id="ARBA00022803"/>
    </source>
</evidence>
<dbReference type="eggNOG" id="COG3063">
    <property type="taxonomic scope" value="Bacteria"/>
</dbReference>
<keyword evidence="6" id="KW-0472">Membrane</keyword>
<feature type="repeat" description="TPR" evidence="8">
    <location>
        <begin position="148"/>
        <end position="181"/>
    </location>
</feature>
<proteinExistence type="inferred from homology"/>
<keyword evidence="4 8" id="KW-0802">TPR repeat</keyword>
<evidence type="ECO:0000313" key="10">
    <source>
        <dbReference type="Proteomes" id="UP000188219"/>
    </source>
</evidence>
<dbReference type="InterPro" id="IPR013360">
    <property type="entry name" value="Pilus_4_PilW"/>
</dbReference>
<dbReference type="PANTHER" id="PTHR46208">
    <property type="entry name" value="MITOCHONDRIAL IMPORT RECEPTOR SUBUNIT TOM70"/>
    <property type="match status" value="1"/>
</dbReference>
<evidence type="ECO:0000256" key="6">
    <source>
        <dbReference type="ARBA" id="ARBA00023136"/>
    </source>
</evidence>
<gene>
    <name evidence="9" type="ORF">Mag101_13110</name>
</gene>
<dbReference type="NCBIfam" id="TIGR02521">
    <property type="entry name" value="type_IV_pilW"/>
    <property type="match status" value="1"/>
</dbReference>
<reference evidence="9" key="1">
    <citation type="submission" date="2017-02" db="EMBL/GenBank/DDBJ databases">
        <title>Genome of Microbulbifer agarilyticus GP101.</title>
        <authorList>
            <person name="Jung J."/>
            <person name="Bae S.S."/>
            <person name="Baek K."/>
        </authorList>
    </citation>
    <scope>NUCLEOTIDE SEQUENCE [LARGE SCALE GENOMIC DNA]</scope>
    <source>
        <strain evidence="9">GP101</strain>
    </source>
</reference>
<dbReference type="Gene3D" id="1.25.40.10">
    <property type="entry name" value="Tetratricopeptide repeat domain"/>
    <property type="match status" value="1"/>
</dbReference>
<name>A0A1Q2MA47_9GAMM</name>
<evidence type="ECO:0000256" key="3">
    <source>
        <dbReference type="ARBA" id="ARBA00022737"/>
    </source>
</evidence>
<dbReference type="SUPFAM" id="SSF48452">
    <property type="entry name" value="TPR-like"/>
    <property type="match status" value="1"/>
</dbReference>
<dbReference type="Pfam" id="PF14559">
    <property type="entry name" value="TPR_19"/>
    <property type="match status" value="1"/>
</dbReference>
<dbReference type="EMBL" id="CP019650">
    <property type="protein sequence ID" value="AQQ69571.1"/>
    <property type="molecule type" value="Genomic_DNA"/>
</dbReference>
<feature type="repeat" description="TPR" evidence="8">
    <location>
        <begin position="78"/>
        <end position="111"/>
    </location>
</feature>
<evidence type="ECO:0000313" key="9">
    <source>
        <dbReference type="EMBL" id="AQQ69571.1"/>
    </source>
</evidence>
<keyword evidence="10" id="KW-1185">Reference proteome</keyword>
<dbReference type="InterPro" id="IPR011990">
    <property type="entry name" value="TPR-like_helical_dom_sf"/>
</dbReference>
<dbReference type="GO" id="GO:0030943">
    <property type="term" value="F:mitochondrion targeting sequence binding"/>
    <property type="evidence" value="ECO:0007669"/>
    <property type="project" value="TreeGrafter"/>
</dbReference>
<evidence type="ECO:0000256" key="2">
    <source>
        <dbReference type="ARBA" id="ARBA00022692"/>
    </source>
</evidence>
<comment type="similarity">
    <text evidence="7">Belongs to the Tom70 family.</text>
</comment>
<comment type="subcellular location">
    <subcellularLocation>
        <location evidence="1">Membrane</location>
        <topology evidence="1">Single-pass membrane protein</topology>
    </subcellularLocation>
</comment>
<accession>A0A1Q2MA47</accession>
<dbReference type="STRING" id="260552.Mag101_13110"/>
<keyword evidence="2" id="KW-0812">Transmembrane</keyword>
<dbReference type="AlphaFoldDB" id="A0A1Q2MA47"/>